<dbReference type="NCBIfam" id="TIGR02574">
    <property type="entry name" value="stabl_TIGR02574"/>
    <property type="match status" value="1"/>
</dbReference>
<evidence type="ECO:0000313" key="2">
    <source>
        <dbReference type="Proteomes" id="UP000317835"/>
    </source>
</evidence>
<proteinExistence type="predicted"/>
<dbReference type="KEGG" id="tpla:ElP_65010"/>
<dbReference type="InterPro" id="IPR013406">
    <property type="entry name" value="CHP02574_addiction_mod"/>
</dbReference>
<accession>A0A518HCZ9</accession>
<evidence type="ECO:0000313" key="1">
    <source>
        <dbReference type="EMBL" id="QDV38546.1"/>
    </source>
</evidence>
<keyword evidence="2" id="KW-1185">Reference proteome</keyword>
<dbReference type="AlphaFoldDB" id="A0A518HCZ9"/>
<protein>
    <submittedName>
        <fullName evidence="1">Addiction module component</fullName>
    </submittedName>
</protein>
<dbReference type="Pfam" id="PF09720">
    <property type="entry name" value="Unstab_antitox"/>
    <property type="match status" value="1"/>
</dbReference>
<dbReference type="OrthoDB" id="283972at2"/>
<organism evidence="1 2">
    <name type="scientific">Tautonia plasticadhaerens</name>
    <dbReference type="NCBI Taxonomy" id="2527974"/>
    <lineage>
        <taxon>Bacteria</taxon>
        <taxon>Pseudomonadati</taxon>
        <taxon>Planctomycetota</taxon>
        <taxon>Planctomycetia</taxon>
        <taxon>Isosphaerales</taxon>
        <taxon>Isosphaeraceae</taxon>
        <taxon>Tautonia</taxon>
    </lineage>
</organism>
<reference evidence="1 2" key="1">
    <citation type="submission" date="2019-02" db="EMBL/GenBank/DDBJ databases">
        <title>Deep-cultivation of Planctomycetes and their phenomic and genomic characterization uncovers novel biology.</title>
        <authorList>
            <person name="Wiegand S."/>
            <person name="Jogler M."/>
            <person name="Boedeker C."/>
            <person name="Pinto D."/>
            <person name="Vollmers J."/>
            <person name="Rivas-Marin E."/>
            <person name="Kohn T."/>
            <person name="Peeters S.H."/>
            <person name="Heuer A."/>
            <person name="Rast P."/>
            <person name="Oberbeckmann S."/>
            <person name="Bunk B."/>
            <person name="Jeske O."/>
            <person name="Meyerdierks A."/>
            <person name="Storesund J.E."/>
            <person name="Kallscheuer N."/>
            <person name="Luecker S."/>
            <person name="Lage O.M."/>
            <person name="Pohl T."/>
            <person name="Merkel B.J."/>
            <person name="Hornburger P."/>
            <person name="Mueller R.-W."/>
            <person name="Bruemmer F."/>
            <person name="Labrenz M."/>
            <person name="Spormann A.M."/>
            <person name="Op den Camp H."/>
            <person name="Overmann J."/>
            <person name="Amann R."/>
            <person name="Jetten M.S.M."/>
            <person name="Mascher T."/>
            <person name="Medema M.H."/>
            <person name="Devos D.P."/>
            <person name="Kaster A.-K."/>
            <person name="Ovreas L."/>
            <person name="Rohde M."/>
            <person name="Galperin M.Y."/>
            <person name="Jogler C."/>
        </authorList>
    </citation>
    <scope>NUCLEOTIDE SEQUENCE [LARGE SCALE GENOMIC DNA]</scope>
    <source>
        <strain evidence="1 2">ElP</strain>
    </source>
</reference>
<sequence>MTEDAEHVLADALKLPEGDRLELVEALIVSFQSSEAPPFDDSWREVIRRRSAELDSGEVEPVPWSEVKRRAREAAGG</sequence>
<dbReference type="Proteomes" id="UP000317835">
    <property type="component" value="Chromosome"/>
</dbReference>
<name>A0A518HCZ9_9BACT</name>
<dbReference type="EMBL" id="CP036426">
    <property type="protein sequence ID" value="QDV38546.1"/>
    <property type="molecule type" value="Genomic_DNA"/>
</dbReference>
<dbReference type="RefSeq" id="WP_145277127.1">
    <property type="nucleotide sequence ID" value="NZ_CP036426.1"/>
</dbReference>
<gene>
    <name evidence="1" type="ORF">ElP_65010</name>
</gene>